<accession>A0A9Q1CM85</accession>
<evidence type="ECO:0000313" key="1">
    <source>
        <dbReference type="EMBL" id="KAJ8047500.1"/>
    </source>
</evidence>
<sequence length="68" mass="7753">MMISKMYSSNYIRMRPTFSRYRCSTSTRLLMVRPYPTFAFPVSGGSLQRGYIPCGAEILFSPIPGFTD</sequence>
<protein>
    <submittedName>
        <fullName evidence="1">Uncharacterized protein</fullName>
    </submittedName>
</protein>
<dbReference type="AlphaFoldDB" id="A0A9Q1CM85"/>
<dbReference type="Proteomes" id="UP001152320">
    <property type="component" value="Chromosome 2"/>
</dbReference>
<name>A0A9Q1CM85_HOLLE</name>
<reference evidence="1" key="1">
    <citation type="submission" date="2021-10" db="EMBL/GenBank/DDBJ databases">
        <title>Tropical sea cucumber genome reveals ecological adaptation and Cuvierian tubules defense mechanism.</title>
        <authorList>
            <person name="Chen T."/>
        </authorList>
    </citation>
    <scope>NUCLEOTIDE SEQUENCE</scope>
    <source>
        <strain evidence="1">Nanhai2018</strain>
        <tissue evidence="1">Muscle</tissue>
    </source>
</reference>
<dbReference type="EMBL" id="JAIZAY010000002">
    <property type="protein sequence ID" value="KAJ8047500.1"/>
    <property type="molecule type" value="Genomic_DNA"/>
</dbReference>
<organism evidence="1 2">
    <name type="scientific">Holothuria leucospilota</name>
    <name type="common">Black long sea cucumber</name>
    <name type="synonym">Mertensiothuria leucospilota</name>
    <dbReference type="NCBI Taxonomy" id="206669"/>
    <lineage>
        <taxon>Eukaryota</taxon>
        <taxon>Metazoa</taxon>
        <taxon>Echinodermata</taxon>
        <taxon>Eleutherozoa</taxon>
        <taxon>Echinozoa</taxon>
        <taxon>Holothuroidea</taxon>
        <taxon>Aspidochirotacea</taxon>
        <taxon>Aspidochirotida</taxon>
        <taxon>Holothuriidae</taxon>
        <taxon>Holothuria</taxon>
    </lineage>
</organism>
<proteinExistence type="predicted"/>
<evidence type="ECO:0000313" key="2">
    <source>
        <dbReference type="Proteomes" id="UP001152320"/>
    </source>
</evidence>
<keyword evidence="2" id="KW-1185">Reference proteome</keyword>
<gene>
    <name evidence="1" type="ORF">HOLleu_06519</name>
</gene>
<comment type="caution">
    <text evidence="1">The sequence shown here is derived from an EMBL/GenBank/DDBJ whole genome shotgun (WGS) entry which is preliminary data.</text>
</comment>